<name>A0A165DHU4_9APHY</name>
<evidence type="ECO:0000256" key="4">
    <source>
        <dbReference type="PROSITE-ProRule" id="PRU00134"/>
    </source>
</evidence>
<dbReference type="OrthoDB" id="341421at2759"/>
<evidence type="ECO:0000256" key="3">
    <source>
        <dbReference type="ARBA" id="ARBA00022833"/>
    </source>
</evidence>
<dbReference type="Gene3D" id="6.10.140.2220">
    <property type="match status" value="1"/>
</dbReference>
<dbReference type="GeneID" id="63821676"/>
<dbReference type="PROSITE" id="PS01360">
    <property type="entry name" value="ZF_MYND_1"/>
    <property type="match status" value="1"/>
</dbReference>
<organism evidence="6 7">
    <name type="scientific">Laetiporus sulphureus 93-53</name>
    <dbReference type="NCBI Taxonomy" id="1314785"/>
    <lineage>
        <taxon>Eukaryota</taxon>
        <taxon>Fungi</taxon>
        <taxon>Dikarya</taxon>
        <taxon>Basidiomycota</taxon>
        <taxon>Agaricomycotina</taxon>
        <taxon>Agaricomycetes</taxon>
        <taxon>Polyporales</taxon>
        <taxon>Laetiporus</taxon>
    </lineage>
</organism>
<accession>A0A165DHU4</accession>
<dbReference type="InterPro" id="IPR002893">
    <property type="entry name" value="Znf_MYND"/>
</dbReference>
<keyword evidence="1" id="KW-0479">Metal-binding</keyword>
<sequence length="430" mass="48803">MNKFTREETLQLLSEMGIELPPATKLTDEALRMRLQKSLNAAQYLSDTLTSLPIDPGSINVWPRTSSIEDERSVHKAVARNNMAEAKAIFGAQQSGRDIVAELHDIVMVDVRQTLMSIGKLWDEGFRWCIIQDPQRQLSAINMRLLSVHEVDTHTPLIAVLYRQFARDNNSELGARWVQAQMRSNGSTPSIKASLLEQKVLLKLLSMNAKHVSPGFVPHRQLLEQDYTISFFLPVGPLSNKDIAKLNEETGCVLCGKDHASRCKQCQSVFYCGPECQRADWPDHKHTCRSLKGGTWRTVPFTNVQPGREGMLGVRINRYTPLNSIRDLSNIKSSTDDEVNPDIHGKKLFLVKLQITPHGNESIMVYDRRDSFTVFLVRDKAPDVFDEIKSEIRGPRGGYFGVKTYRWAKRAGDWELSICVDRVPQTDIKW</sequence>
<dbReference type="AlphaFoldDB" id="A0A165DHU4"/>
<dbReference type="RefSeq" id="XP_040762653.1">
    <property type="nucleotide sequence ID" value="XM_040904646.1"/>
</dbReference>
<feature type="domain" description="MYND-type" evidence="5">
    <location>
        <begin position="252"/>
        <end position="288"/>
    </location>
</feature>
<dbReference type="InParanoid" id="A0A165DHU4"/>
<keyword evidence="7" id="KW-1185">Reference proteome</keyword>
<dbReference type="PROSITE" id="PS50865">
    <property type="entry name" value="ZF_MYND_2"/>
    <property type="match status" value="1"/>
</dbReference>
<dbReference type="GO" id="GO:0008270">
    <property type="term" value="F:zinc ion binding"/>
    <property type="evidence" value="ECO:0007669"/>
    <property type="project" value="UniProtKB-KW"/>
</dbReference>
<evidence type="ECO:0000256" key="1">
    <source>
        <dbReference type="ARBA" id="ARBA00022723"/>
    </source>
</evidence>
<evidence type="ECO:0000259" key="5">
    <source>
        <dbReference type="PROSITE" id="PS50865"/>
    </source>
</evidence>
<dbReference type="SUPFAM" id="SSF144232">
    <property type="entry name" value="HIT/MYND zinc finger-like"/>
    <property type="match status" value="1"/>
</dbReference>
<evidence type="ECO:0000313" key="6">
    <source>
        <dbReference type="EMBL" id="KZT04913.1"/>
    </source>
</evidence>
<proteinExistence type="predicted"/>
<evidence type="ECO:0000256" key="2">
    <source>
        <dbReference type="ARBA" id="ARBA00022771"/>
    </source>
</evidence>
<reference evidence="6 7" key="1">
    <citation type="journal article" date="2016" name="Mol. Biol. Evol.">
        <title>Comparative Genomics of Early-Diverging Mushroom-Forming Fungi Provides Insights into the Origins of Lignocellulose Decay Capabilities.</title>
        <authorList>
            <person name="Nagy L.G."/>
            <person name="Riley R."/>
            <person name="Tritt A."/>
            <person name="Adam C."/>
            <person name="Daum C."/>
            <person name="Floudas D."/>
            <person name="Sun H."/>
            <person name="Yadav J.S."/>
            <person name="Pangilinan J."/>
            <person name="Larsson K.H."/>
            <person name="Matsuura K."/>
            <person name="Barry K."/>
            <person name="Labutti K."/>
            <person name="Kuo R."/>
            <person name="Ohm R.A."/>
            <person name="Bhattacharya S.S."/>
            <person name="Shirouzu T."/>
            <person name="Yoshinaga Y."/>
            <person name="Martin F.M."/>
            <person name="Grigoriev I.V."/>
            <person name="Hibbett D.S."/>
        </authorList>
    </citation>
    <scope>NUCLEOTIDE SEQUENCE [LARGE SCALE GENOMIC DNA]</scope>
    <source>
        <strain evidence="6 7">93-53</strain>
    </source>
</reference>
<dbReference type="PANTHER" id="PTHR46920:SF1">
    <property type="entry name" value="PROTEIN MSS51 HOMOLOG, MITOCHONDRIAL-RELATED"/>
    <property type="match status" value="1"/>
</dbReference>
<dbReference type="STRING" id="1314785.A0A165DHU4"/>
<keyword evidence="2 4" id="KW-0863">Zinc-finger</keyword>
<dbReference type="Proteomes" id="UP000076871">
    <property type="component" value="Unassembled WGS sequence"/>
</dbReference>
<dbReference type="Pfam" id="PF01753">
    <property type="entry name" value="zf-MYND"/>
    <property type="match status" value="1"/>
</dbReference>
<protein>
    <recommendedName>
        <fullName evidence="5">MYND-type domain-containing protein</fullName>
    </recommendedName>
</protein>
<gene>
    <name evidence="6" type="ORF">LAESUDRAFT_656844</name>
</gene>
<dbReference type="EMBL" id="KV427633">
    <property type="protein sequence ID" value="KZT04913.1"/>
    <property type="molecule type" value="Genomic_DNA"/>
</dbReference>
<dbReference type="PANTHER" id="PTHR46920">
    <property type="match status" value="1"/>
</dbReference>
<dbReference type="InterPro" id="IPR052839">
    <property type="entry name" value="Mito_gene_expr_regulator"/>
</dbReference>
<evidence type="ECO:0000313" key="7">
    <source>
        <dbReference type="Proteomes" id="UP000076871"/>
    </source>
</evidence>
<keyword evidence="3" id="KW-0862">Zinc</keyword>